<reference evidence="2" key="2">
    <citation type="submission" date="2015-01" db="EMBL/GenBank/DDBJ databases">
        <title>Evolutionary Origins and Diversification of the Mycorrhizal Mutualists.</title>
        <authorList>
            <consortium name="DOE Joint Genome Institute"/>
            <consortium name="Mycorrhizal Genomics Consortium"/>
            <person name="Kohler A."/>
            <person name="Kuo A."/>
            <person name="Nagy L.G."/>
            <person name="Floudas D."/>
            <person name="Copeland A."/>
            <person name="Barry K.W."/>
            <person name="Cichocki N."/>
            <person name="Veneault-Fourrey C."/>
            <person name="LaButti K."/>
            <person name="Lindquist E.A."/>
            <person name="Lipzen A."/>
            <person name="Lundell T."/>
            <person name="Morin E."/>
            <person name="Murat C."/>
            <person name="Riley R."/>
            <person name="Ohm R."/>
            <person name="Sun H."/>
            <person name="Tunlid A."/>
            <person name="Henrissat B."/>
            <person name="Grigoriev I.V."/>
            <person name="Hibbett D.S."/>
            <person name="Martin F."/>
        </authorList>
    </citation>
    <scope>NUCLEOTIDE SEQUENCE [LARGE SCALE GENOMIC DNA]</scope>
    <source>
        <strain evidence="2">F 1598</strain>
    </source>
</reference>
<keyword evidence="2" id="KW-1185">Reference proteome</keyword>
<dbReference type="AlphaFoldDB" id="A0A0C3B556"/>
<dbReference type="HOGENOM" id="CLU_2097720_0_0_1"/>
<dbReference type="Proteomes" id="UP000054166">
    <property type="component" value="Unassembled WGS sequence"/>
</dbReference>
<accession>A0A0C3B556</accession>
<evidence type="ECO:0000313" key="2">
    <source>
        <dbReference type="Proteomes" id="UP000054166"/>
    </source>
</evidence>
<gene>
    <name evidence="1" type="ORF">PILCRDRAFT_499919</name>
</gene>
<proteinExistence type="predicted"/>
<sequence>MNQSLVPLDSKENLNTINEELAAVWKYLVKTHFKNQTDIDLSDTPFLNVNAFQCALSLDLYKVTHQRYTDEWALVNRQQRSLLTSMQVDEWDDPDGWDKVLSTIEALMDDCEWVRK</sequence>
<name>A0A0C3B556_PILCF</name>
<organism evidence="1 2">
    <name type="scientific">Piloderma croceum (strain F 1598)</name>
    <dbReference type="NCBI Taxonomy" id="765440"/>
    <lineage>
        <taxon>Eukaryota</taxon>
        <taxon>Fungi</taxon>
        <taxon>Dikarya</taxon>
        <taxon>Basidiomycota</taxon>
        <taxon>Agaricomycotina</taxon>
        <taxon>Agaricomycetes</taxon>
        <taxon>Agaricomycetidae</taxon>
        <taxon>Atheliales</taxon>
        <taxon>Atheliaceae</taxon>
        <taxon>Piloderma</taxon>
    </lineage>
</organism>
<protein>
    <submittedName>
        <fullName evidence="1">Uncharacterized protein</fullName>
    </submittedName>
</protein>
<dbReference type="EMBL" id="KN832999">
    <property type="protein sequence ID" value="KIM81378.1"/>
    <property type="molecule type" value="Genomic_DNA"/>
</dbReference>
<evidence type="ECO:0000313" key="1">
    <source>
        <dbReference type="EMBL" id="KIM81378.1"/>
    </source>
</evidence>
<dbReference type="InParanoid" id="A0A0C3B556"/>
<reference evidence="1 2" key="1">
    <citation type="submission" date="2014-04" db="EMBL/GenBank/DDBJ databases">
        <authorList>
            <consortium name="DOE Joint Genome Institute"/>
            <person name="Kuo A."/>
            <person name="Tarkka M."/>
            <person name="Buscot F."/>
            <person name="Kohler A."/>
            <person name="Nagy L.G."/>
            <person name="Floudas D."/>
            <person name="Copeland A."/>
            <person name="Barry K.W."/>
            <person name="Cichocki N."/>
            <person name="Veneault-Fourrey C."/>
            <person name="LaButti K."/>
            <person name="Lindquist E.A."/>
            <person name="Lipzen A."/>
            <person name="Lundell T."/>
            <person name="Morin E."/>
            <person name="Murat C."/>
            <person name="Sun H."/>
            <person name="Tunlid A."/>
            <person name="Henrissat B."/>
            <person name="Grigoriev I.V."/>
            <person name="Hibbett D.S."/>
            <person name="Martin F."/>
            <person name="Nordberg H.P."/>
            <person name="Cantor M.N."/>
            <person name="Hua S.X."/>
        </authorList>
    </citation>
    <scope>NUCLEOTIDE SEQUENCE [LARGE SCALE GENOMIC DNA]</scope>
    <source>
        <strain evidence="1 2">F 1598</strain>
    </source>
</reference>